<protein>
    <submittedName>
        <fullName evidence="2">Uncharacterized protein</fullName>
    </submittedName>
</protein>
<comment type="caution">
    <text evidence="2">The sequence shown here is derived from an EMBL/GenBank/DDBJ whole genome shotgun (WGS) entry which is preliminary data.</text>
</comment>
<dbReference type="AlphaFoldDB" id="A0AA38FX93"/>
<proteinExistence type="predicted"/>
<keyword evidence="3" id="KW-1185">Reference proteome</keyword>
<gene>
    <name evidence="2" type="ORF">KI387_027089</name>
</gene>
<dbReference type="EMBL" id="JAHRHJ020000006">
    <property type="protein sequence ID" value="KAH9312054.1"/>
    <property type="molecule type" value="Genomic_DNA"/>
</dbReference>
<organism evidence="2 3">
    <name type="scientific">Taxus chinensis</name>
    <name type="common">Chinese yew</name>
    <name type="synonym">Taxus wallichiana var. chinensis</name>
    <dbReference type="NCBI Taxonomy" id="29808"/>
    <lineage>
        <taxon>Eukaryota</taxon>
        <taxon>Viridiplantae</taxon>
        <taxon>Streptophyta</taxon>
        <taxon>Embryophyta</taxon>
        <taxon>Tracheophyta</taxon>
        <taxon>Spermatophyta</taxon>
        <taxon>Pinopsida</taxon>
        <taxon>Pinidae</taxon>
        <taxon>Conifers II</taxon>
        <taxon>Cupressales</taxon>
        <taxon>Taxaceae</taxon>
        <taxon>Taxus</taxon>
    </lineage>
</organism>
<dbReference type="Proteomes" id="UP000824469">
    <property type="component" value="Unassembled WGS sequence"/>
</dbReference>
<evidence type="ECO:0000313" key="3">
    <source>
        <dbReference type="Proteomes" id="UP000824469"/>
    </source>
</evidence>
<evidence type="ECO:0000313" key="2">
    <source>
        <dbReference type="EMBL" id="KAH9312054.1"/>
    </source>
</evidence>
<feature type="non-terminal residue" evidence="2">
    <location>
        <position position="60"/>
    </location>
</feature>
<evidence type="ECO:0000256" key="1">
    <source>
        <dbReference type="SAM" id="MobiDB-lite"/>
    </source>
</evidence>
<sequence length="60" mass="7172">MDCGPSRKRQRDTKGKDARESFTSWMDGKIQNTTIQNWLEKVWLVMERFEEEDDGDIFES</sequence>
<accession>A0AA38FX93</accession>
<reference evidence="2 3" key="1">
    <citation type="journal article" date="2021" name="Nat. Plants">
        <title>The Taxus genome provides insights into paclitaxel biosynthesis.</title>
        <authorList>
            <person name="Xiong X."/>
            <person name="Gou J."/>
            <person name="Liao Q."/>
            <person name="Li Y."/>
            <person name="Zhou Q."/>
            <person name="Bi G."/>
            <person name="Li C."/>
            <person name="Du R."/>
            <person name="Wang X."/>
            <person name="Sun T."/>
            <person name="Guo L."/>
            <person name="Liang H."/>
            <person name="Lu P."/>
            <person name="Wu Y."/>
            <person name="Zhang Z."/>
            <person name="Ro D.K."/>
            <person name="Shang Y."/>
            <person name="Huang S."/>
            <person name="Yan J."/>
        </authorList>
    </citation>
    <scope>NUCLEOTIDE SEQUENCE [LARGE SCALE GENOMIC DNA]</scope>
    <source>
        <strain evidence="2">Ta-2019</strain>
    </source>
</reference>
<feature type="region of interest" description="Disordered" evidence="1">
    <location>
        <begin position="1"/>
        <end position="21"/>
    </location>
</feature>
<name>A0AA38FX93_TAXCH</name>
<feature type="compositionally biased region" description="Basic residues" evidence="1">
    <location>
        <begin position="1"/>
        <end position="11"/>
    </location>
</feature>